<sequence>MILYYEVDCIIYDSHSLKEKRHVLKSVVHRLRELNMSVSELAEQDLWQRTVLGLVTISNARVQCERVMDQAIALIDRDPRIECLNITREWYD</sequence>
<dbReference type="Proteomes" id="UP000321400">
    <property type="component" value="Unassembled WGS sequence"/>
</dbReference>
<dbReference type="PANTHER" id="PTHR36441">
    <property type="entry name" value="HYPOTHETICAL CYTOSOLIC PROTEIN"/>
    <property type="match status" value="1"/>
</dbReference>
<evidence type="ECO:0000313" key="1">
    <source>
        <dbReference type="EMBL" id="GEN55820.1"/>
    </source>
</evidence>
<reference evidence="1 2" key="1">
    <citation type="submission" date="2019-07" db="EMBL/GenBank/DDBJ databases">
        <title>Whole genome shotgun sequence of Halolactibacillus alkaliphilus NBRC 103919.</title>
        <authorList>
            <person name="Hosoyama A."/>
            <person name="Uohara A."/>
            <person name="Ohji S."/>
            <person name="Ichikawa N."/>
        </authorList>
    </citation>
    <scope>NUCLEOTIDE SEQUENCE [LARGE SCALE GENOMIC DNA]</scope>
    <source>
        <strain evidence="1 2">NBRC 103919</strain>
    </source>
</reference>
<dbReference type="Gene3D" id="3.30.70.1120">
    <property type="entry name" value="TT1725-like"/>
    <property type="match status" value="1"/>
</dbReference>
<protein>
    <recommendedName>
        <fullName evidence="3">DUF503 domain-containing protein</fullName>
    </recommendedName>
</protein>
<keyword evidence="2" id="KW-1185">Reference proteome</keyword>
<evidence type="ECO:0008006" key="3">
    <source>
        <dbReference type="Google" id="ProtNLM"/>
    </source>
</evidence>
<dbReference type="PANTHER" id="PTHR36441:SF1">
    <property type="entry name" value="DUF503 DOMAIN-CONTAINING PROTEIN"/>
    <property type="match status" value="1"/>
</dbReference>
<proteinExistence type="predicted"/>
<comment type="caution">
    <text evidence="1">The sequence shown here is derived from an EMBL/GenBank/DDBJ whole genome shotgun (WGS) entry which is preliminary data.</text>
</comment>
<dbReference type="RefSeq" id="WP_089799650.1">
    <property type="nucleotide sequence ID" value="NZ_BJYE01000002.1"/>
</dbReference>
<dbReference type="EMBL" id="BJYE01000002">
    <property type="protein sequence ID" value="GEN55820.1"/>
    <property type="molecule type" value="Genomic_DNA"/>
</dbReference>
<dbReference type="Pfam" id="PF04456">
    <property type="entry name" value="DUF503"/>
    <property type="match status" value="1"/>
</dbReference>
<dbReference type="InterPro" id="IPR007546">
    <property type="entry name" value="DUF503"/>
</dbReference>
<accession>A0A511WXH0</accession>
<dbReference type="InterPro" id="IPR036746">
    <property type="entry name" value="TT1725-like_sf"/>
</dbReference>
<dbReference type="SUPFAM" id="SSF103007">
    <property type="entry name" value="Hypothetical protein TT1725"/>
    <property type="match status" value="1"/>
</dbReference>
<dbReference type="STRING" id="442899.SAMN05720591_102150"/>
<name>A0A511WXH0_9BACI</name>
<evidence type="ECO:0000313" key="2">
    <source>
        <dbReference type="Proteomes" id="UP000321400"/>
    </source>
</evidence>
<dbReference type="AlphaFoldDB" id="A0A511WXH0"/>
<dbReference type="OrthoDB" id="9809023at2"/>
<gene>
    <name evidence="1" type="primary">ylxP</name>
    <name evidence="1" type="ORF">HAL01_02840</name>
</gene>
<organism evidence="1 2">
    <name type="scientific">Halolactibacillus alkaliphilus</name>
    <dbReference type="NCBI Taxonomy" id="442899"/>
    <lineage>
        <taxon>Bacteria</taxon>
        <taxon>Bacillati</taxon>
        <taxon>Bacillota</taxon>
        <taxon>Bacilli</taxon>
        <taxon>Bacillales</taxon>
        <taxon>Bacillaceae</taxon>
        <taxon>Halolactibacillus</taxon>
    </lineage>
</organism>